<sequence>MTRAMVLLDTLTLGLRFPLILCTSVLVLKIHPLTGTRRYSSSMNPYKFKQVIYCVVVSVAIRTRIVQDHLISRYR</sequence>
<keyword evidence="1" id="KW-1133">Transmembrane helix</keyword>
<keyword evidence="1" id="KW-0472">Membrane</keyword>
<accession>A0A1X7SM81</accession>
<dbReference type="AlphaFoldDB" id="A0A1X7SM81"/>
<feature type="transmembrane region" description="Helical" evidence="1">
    <location>
        <begin position="7"/>
        <end position="28"/>
    </location>
</feature>
<dbReference type="InParanoid" id="A0A1X7SM81"/>
<dbReference type="EnsemblMetazoa" id="Aqu2.1.03149_001">
    <property type="protein sequence ID" value="Aqu2.1.03149_001"/>
    <property type="gene ID" value="Aqu2.1.03149"/>
</dbReference>
<protein>
    <submittedName>
        <fullName evidence="2">Uncharacterized protein</fullName>
    </submittedName>
</protein>
<organism evidence="2">
    <name type="scientific">Amphimedon queenslandica</name>
    <name type="common">Sponge</name>
    <dbReference type="NCBI Taxonomy" id="400682"/>
    <lineage>
        <taxon>Eukaryota</taxon>
        <taxon>Metazoa</taxon>
        <taxon>Porifera</taxon>
        <taxon>Demospongiae</taxon>
        <taxon>Heteroscleromorpha</taxon>
        <taxon>Haplosclerida</taxon>
        <taxon>Niphatidae</taxon>
        <taxon>Amphimedon</taxon>
    </lineage>
</organism>
<proteinExistence type="predicted"/>
<name>A0A1X7SM81_AMPQE</name>
<reference evidence="2" key="1">
    <citation type="submission" date="2017-05" db="UniProtKB">
        <authorList>
            <consortium name="EnsemblMetazoa"/>
        </authorList>
    </citation>
    <scope>IDENTIFICATION</scope>
</reference>
<keyword evidence="1" id="KW-0812">Transmembrane</keyword>
<evidence type="ECO:0000313" key="2">
    <source>
        <dbReference type="EnsemblMetazoa" id="Aqu2.1.03149_001"/>
    </source>
</evidence>
<evidence type="ECO:0000256" key="1">
    <source>
        <dbReference type="SAM" id="Phobius"/>
    </source>
</evidence>